<evidence type="ECO:0000313" key="3">
    <source>
        <dbReference type="EMBL" id="MBP2019031.1"/>
    </source>
</evidence>
<dbReference type="PRINTS" id="PR00111">
    <property type="entry name" value="ABHYDROLASE"/>
</dbReference>
<dbReference type="Gene3D" id="3.40.50.1820">
    <property type="entry name" value="alpha/beta hydrolase"/>
    <property type="match status" value="1"/>
</dbReference>
<dbReference type="RefSeq" id="WP_209467152.1">
    <property type="nucleotide sequence ID" value="NZ_JAGGLG010000021.1"/>
</dbReference>
<dbReference type="EMBL" id="JAGGLG010000021">
    <property type="protein sequence ID" value="MBP2019031.1"/>
    <property type="molecule type" value="Genomic_DNA"/>
</dbReference>
<evidence type="ECO:0000256" key="1">
    <source>
        <dbReference type="SAM" id="MobiDB-lite"/>
    </source>
</evidence>
<feature type="region of interest" description="Disordered" evidence="1">
    <location>
        <begin position="1"/>
        <end position="22"/>
    </location>
</feature>
<sequence>MQERTAGIQEGTTATQETEERSAHVWDMTPAAPRLQERTVPVRGGTLHYFTNGRPGRPLFFLHGAGLDHRMFAPQYPAFDPEYALFAWDARGHGRSAGVQGFSVDLLVADLLAVMDREGIARATLIGQSMGGNLAQEVAMRHPDRVEALVVIDATRNSQRLRAWEAASLRLAAPLLRLTPFDWLVEGSAWACSRRPEVQQYVRECMRHVGKARFCEVMVRVFDFVAYRPELRCPERTLLICGAEDRTGNIRKSMTAWAREEGLEFHMLPGARHNANQDAPEETNRIIREFLRGRS</sequence>
<dbReference type="InterPro" id="IPR000073">
    <property type="entry name" value="AB_hydrolase_1"/>
</dbReference>
<name>A0ABS4JU10_9FIRM</name>
<organism evidence="3 4">
    <name type="scientific">Symbiobacterium terraclitae</name>
    <dbReference type="NCBI Taxonomy" id="557451"/>
    <lineage>
        <taxon>Bacteria</taxon>
        <taxon>Bacillati</taxon>
        <taxon>Bacillota</taxon>
        <taxon>Clostridia</taxon>
        <taxon>Eubacteriales</taxon>
        <taxon>Symbiobacteriaceae</taxon>
        <taxon>Symbiobacterium</taxon>
    </lineage>
</organism>
<dbReference type="Proteomes" id="UP001519289">
    <property type="component" value="Unassembled WGS sequence"/>
</dbReference>
<keyword evidence="4" id="KW-1185">Reference proteome</keyword>
<dbReference type="SUPFAM" id="SSF53474">
    <property type="entry name" value="alpha/beta-Hydrolases"/>
    <property type="match status" value="1"/>
</dbReference>
<evidence type="ECO:0000259" key="2">
    <source>
        <dbReference type="Pfam" id="PF12146"/>
    </source>
</evidence>
<reference evidence="3 4" key="1">
    <citation type="submission" date="2021-03" db="EMBL/GenBank/DDBJ databases">
        <title>Genomic Encyclopedia of Type Strains, Phase IV (KMG-IV): sequencing the most valuable type-strain genomes for metagenomic binning, comparative biology and taxonomic classification.</title>
        <authorList>
            <person name="Goeker M."/>
        </authorList>
    </citation>
    <scope>NUCLEOTIDE SEQUENCE [LARGE SCALE GENOMIC DNA]</scope>
    <source>
        <strain evidence="3 4">DSM 27138</strain>
    </source>
</reference>
<proteinExistence type="predicted"/>
<dbReference type="Pfam" id="PF12146">
    <property type="entry name" value="Hydrolase_4"/>
    <property type="match status" value="1"/>
</dbReference>
<comment type="caution">
    <text evidence="3">The sequence shown here is derived from an EMBL/GenBank/DDBJ whole genome shotgun (WGS) entry which is preliminary data.</text>
</comment>
<dbReference type="InterPro" id="IPR022742">
    <property type="entry name" value="Hydrolase_4"/>
</dbReference>
<accession>A0ABS4JU10</accession>
<gene>
    <name evidence="3" type="ORF">J2Z79_002447</name>
</gene>
<dbReference type="InterPro" id="IPR029058">
    <property type="entry name" value="AB_hydrolase_fold"/>
</dbReference>
<evidence type="ECO:0000313" key="4">
    <source>
        <dbReference type="Proteomes" id="UP001519289"/>
    </source>
</evidence>
<protein>
    <submittedName>
        <fullName evidence="3">Pimeloyl-ACP methyl ester carboxylesterase</fullName>
    </submittedName>
</protein>
<dbReference type="InterPro" id="IPR050266">
    <property type="entry name" value="AB_hydrolase_sf"/>
</dbReference>
<feature type="domain" description="Serine aminopeptidase S33" evidence="2">
    <location>
        <begin position="60"/>
        <end position="274"/>
    </location>
</feature>
<dbReference type="PANTHER" id="PTHR43798">
    <property type="entry name" value="MONOACYLGLYCEROL LIPASE"/>
    <property type="match status" value="1"/>
</dbReference>